<dbReference type="Proteomes" id="UP000306102">
    <property type="component" value="Unassembled WGS sequence"/>
</dbReference>
<proteinExistence type="predicted"/>
<dbReference type="EMBL" id="SDRB02007329">
    <property type="protein sequence ID" value="THG11346.1"/>
    <property type="molecule type" value="Genomic_DNA"/>
</dbReference>
<dbReference type="PANTHER" id="PTHR37229">
    <property type="entry name" value="6,7-DIMETHYL-8-RIBITYLLUMAZINE SYNTHASE"/>
    <property type="match status" value="1"/>
</dbReference>
<dbReference type="PANTHER" id="PTHR37229:SF2">
    <property type="entry name" value="6,7-DIMETHYL-8-RIBITYLLUMAZINE SYNTHASE"/>
    <property type="match status" value="1"/>
</dbReference>
<organism evidence="1 2">
    <name type="scientific">Camellia sinensis var. sinensis</name>
    <name type="common">China tea</name>
    <dbReference type="NCBI Taxonomy" id="542762"/>
    <lineage>
        <taxon>Eukaryota</taxon>
        <taxon>Viridiplantae</taxon>
        <taxon>Streptophyta</taxon>
        <taxon>Embryophyta</taxon>
        <taxon>Tracheophyta</taxon>
        <taxon>Spermatophyta</taxon>
        <taxon>Magnoliopsida</taxon>
        <taxon>eudicotyledons</taxon>
        <taxon>Gunneridae</taxon>
        <taxon>Pentapetalae</taxon>
        <taxon>asterids</taxon>
        <taxon>Ericales</taxon>
        <taxon>Theaceae</taxon>
        <taxon>Camellia</taxon>
    </lineage>
</organism>
<accession>A0A4S4E7I5</accession>
<dbReference type="GO" id="GO:0009941">
    <property type="term" value="C:chloroplast envelope"/>
    <property type="evidence" value="ECO:0007669"/>
    <property type="project" value="TreeGrafter"/>
</dbReference>
<dbReference type="AlphaFoldDB" id="A0A4S4E7I5"/>
<gene>
    <name evidence="1" type="ORF">TEA_027763</name>
</gene>
<name>A0A4S4E7I5_CAMSN</name>
<reference evidence="1 2" key="1">
    <citation type="journal article" date="2018" name="Proc. Natl. Acad. Sci. U.S.A.">
        <title>Draft genome sequence of Camellia sinensis var. sinensis provides insights into the evolution of the tea genome and tea quality.</title>
        <authorList>
            <person name="Wei C."/>
            <person name="Yang H."/>
            <person name="Wang S."/>
            <person name="Zhao J."/>
            <person name="Liu C."/>
            <person name="Gao L."/>
            <person name="Xia E."/>
            <person name="Lu Y."/>
            <person name="Tai Y."/>
            <person name="She G."/>
            <person name="Sun J."/>
            <person name="Cao H."/>
            <person name="Tong W."/>
            <person name="Gao Q."/>
            <person name="Li Y."/>
            <person name="Deng W."/>
            <person name="Jiang X."/>
            <person name="Wang W."/>
            <person name="Chen Q."/>
            <person name="Zhang S."/>
            <person name="Li H."/>
            <person name="Wu J."/>
            <person name="Wang P."/>
            <person name="Li P."/>
            <person name="Shi C."/>
            <person name="Zheng F."/>
            <person name="Jian J."/>
            <person name="Huang B."/>
            <person name="Shan D."/>
            <person name="Shi M."/>
            <person name="Fang C."/>
            <person name="Yue Y."/>
            <person name="Li F."/>
            <person name="Li D."/>
            <person name="Wei S."/>
            <person name="Han B."/>
            <person name="Jiang C."/>
            <person name="Yin Y."/>
            <person name="Xia T."/>
            <person name="Zhang Z."/>
            <person name="Bennetzen J.L."/>
            <person name="Zhao S."/>
            <person name="Wan X."/>
        </authorList>
    </citation>
    <scope>NUCLEOTIDE SEQUENCE [LARGE SCALE GENOMIC DNA]</scope>
    <source>
        <strain evidence="2">cv. Shuchazao</strain>
        <tissue evidence="1">Leaf</tissue>
    </source>
</reference>
<sequence length="285" mass="31384">MILQITTSFTLPFQATTTITKYYYLKNLNLNSTSADPALVSKTLFPNNNNNHGGGSGMCLGRRSGLPNTRRGGGVHASLLETPLLWAGRLCIFYALLKAGLAGSPSNPLVSVSVSDLEAGSDDLGFSKWIEEIQGNPVGSFEEDRNTEFQFFLHIAVDKTFCTDKQAADRRKLVSKWHPTTKGTLKRNYRVPSKSEGRHLLKSIASLLSDDDKFRDATSHKGCQIRRESAHGESVCCNNVRALFDELPTPHLVVEITPFPAGPLTENDYDKAEKLERVLRSGPCV</sequence>
<dbReference type="STRING" id="542762.A0A4S4E7I5"/>
<comment type="caution">
    <text evidence="1">The sequence shown here is derived from an EMBL/GenBank/DDBJ whole genome shotgun (WGS) entry which is preliminary data.</text>
</comment>
<keyword evidence="2" id="KW-1185">Reference proteome</keyword>
<evidence type="ECO:0000313" key="2">
    <source>
        <dbReference type="Proteomes" id="UP000306102"/>
    </source>
</evidence>
<protein>
    <submittedName>
        <fullName evidence="1">Uncharacterized protein</fullName>
    </submittedName>
</protein>
<evidence type="ECO:0000313" key="1">
    <source>
        <dbReference type="EMBL" id="THG11346.1"/>
    </source>
</evidence>